<evidence type="ECO:0000313" key="2">
    <source>
        <dbReference type="Proteomes" id="UP000250235"/>
    </source>
</evidence>
<organism evidence="1 2">
    <name type="scientific">Dorcoceras hygrometricum</name>
    <dbReference type="NCBI Taxonomy" id="472368"/>
    <lineage>
        <taxon>Eukaryota</taxon>
        <taxon>Viridiplantae</taxon>
        <taxon>Streptophyta</taxon>
        <taxon>Embryophyta</taxon>
        <taxon>Tracheophyta</taxon>
        <taxon>Spermatophyta</taxon>
        <taxon>Magnoliopsida</taxon>
        <taxon>eudicotyledons</taxon>
        <taxon>Gunneridae</taxon>
        <taxon>Pentapetalae</taxon>
        <taxon>asterids</taxon>
        <taxon>lamiids</taxon>
        <taxon>Lamiales</taxon>
        <taxon>Gesneriaceae</taxon>
        <taxon>Didymocarpoideae</taxon>
        <taxon>Trichosporeae</taxon>
        <taxon>Loxocarpinae</taxon>
        <taxon>Dorcoceras</taxon>
    </lineage>
</organism>
<reference evidence="1 2" key="1">
    <citation type="journal article" date="2015" name="Proc. Natl. Acad. Sci. U.S.A.">
        <title>The resurrection genome of Boea hygrometrica: A blueprint for survival of dehydration.</title>
        <authorList>
            <person name="Xiao L."/>
            <person name="Yang G."/>
            <person name="Zhang L."/>
            <person name="Yang X."/>
            <person name="Zhao S."/>
            <person name="Ji Z."/>
            <person name="Zhou Q."/>
            <person name="Hu M."/>
            <person name="Wang Y."/>
            <person name="Chen M."/>
            <person name="Xu Y."/>
            <person name="Jin H."/>
            <person name="Xiao X."/>
            <person name="Hu G."/>
            <person name="Bao F."/>
            <person name="Hu Y."/>
            <person name="Wan P."/>
            <person name="Li L."/>
            <person name="Deng X."/>
            <person name="Kuang T."/>
            <person name="Xiang C."/>
            <person name="Zhu J.K."/>
            <person name="Oliver M.J."/>
            <person name="He Y."/>
        </authorList>
    </citation>
    <scope>NUCLEOTIDE SEQUENCE [LARGE SCALE GENOMIC DNA]</scope>
    <source>
        <strain evidence="2">cv. XS01</strain>
    </source>
</reference>
<dbReference type="AlphaFoldDB" id="A0A2Z7CGW8"/>
<evidence type="ECO:0000313" key="1">
    <source>
        <dbReference type="EMBL" id="KZV45883.1"/>
    </source>
</evidence>
<sequence length="65" mass="7878">MVCDQQLNGLSSSADRFFKSNQQMLLSRSASTDLRFQRVFLRFGKRKRFDKLERRRWSEQFRISS</sequence>
<dbReference type="EMBL" id="KQ995760">
    <property type="protein sequence ID" value="KZV45883.1"/>
    <property type="molecule type" value="Genomic_DNA"/>
</dbReference>
<proteinExistence type="predicted"/>
<name>A0A2Z7CGW8_9LAMI</name>
<gene>
    <name evidence="1" type="ORF">F511_34023</name>
</gene>
<accession>A0A2Z7CGW8</accession>
<keyword evidence="2" id="KW-1185">Reference proteome</keyword>
<protein>
    <submittedName>
        <fullName evidence="1">Uncharacterized protein</fullName>
    </submittedName>
</protein>
<dbReference type="Proteomes" id="UP000250235">
    <property type="component" value="Unassembled WGS sequence"/>
</dbReference>